<evidence type="ECO:0000313" key="2">
    <source>
        <dbReference type="Proteomes" id="UP000460221"/>
    </source>
</evidence>
<reference evidence="1 2" key="1">
    <citation type="submission" date="2019-11" db="EMBL/GenBank/DDBJ databases">
        <authorList>
            <person name="Jiang L.-Q."/>
        </authorList>
    </citation>
    <scope>NUCLEOTIDE SEQUENCE [LARGE SCALE GENOMIC DNA]</scope>
    <source>
        <strain evidence="1 2">YIM 132087</strain>
    </source>
</reference>
<dbReference type="EMBL" id="WLYK01000020">
    <property type="protein sequence ID" value="MTD17446.1"/>
    <property type="molecule type" value="Genomic_DNA"/>
</dbReference>
<evidence type="ECO:0000313" key="1">
    <source>
        <dbReference type="EMBL" id="MTD17446.1"/>
    </source>
</evidence>
<keyword evidence="2" id="KW-1185">Reference proteome</keyword>
<sequence length="164" mass="17203">MDLLDPAVLRRHLDDSVAFWRIDKDRELAALYWYGLSRVLLEPAARQGLSADPRSLVLSRSHGFFVRAHALAPAGPEDRAGLWALMASLVGVAGTTTAVLSALATDSIGTLSAGKPAAATALADRLGLAPPAFRPDGTLRRRSCCRILATPSGTLCSACPARGG</sequence>
<comment type="caution">
    <text evidence="1">The sequence shown here is derived from an EMBL/GenBank/DDBJ whole genome shotgun (WGS) entry which is preliminary data.</text>
</comment>
<proteinExistence type="predicted"/>
<gene>
    <name evidence="1" type="ORF">GIS00_26285</name>
</gene>
<dbReference type="AlphaFoldDB" id="A0A7K1FTF8"/>
<evidence type="ECO:0008006" key="3">
    <source>
        <dbReference type="Google" id="ProtNLM"/>
    </source>
</evidence>
<protein>
    <recommendedName>
        <fullName evidence="3">Iron reductase</fullName>
    </recommendedName>
</protein>
<dbReference type="Proteomes" id="UP000460221">
    <property type="component" value="Unassembled WGS sequence"/>
</dbReference>
<dbReference type="RefSeq" id="WP_154771443.1">
    <property type="nucleotide sequence ID" value="NZ_WLYK01000020.1"/>
</dbReference>
<organism evidence="1 2">
    <name type="scientific">Nakamurella alba</name>
    <dbReference type="NCBI Taxonomy" id="2665158"/>
    <lineage>
        <taxon>Bacteria</taxon>
        <taxon>Bacillati</taxon>
        <taxon>Actinomycetota</taxon>
        <taxon>Actinomycetes</taxon>
        <taxon>Nakamurellales</taxon>
        <taxon>Nakamurellaceae</taxon>
        <taxon>Nakamurella</taxon>
    </lineage>
</organism>
<accession>A0A7K1FTF8</accession>
<name>A0A7K1FTF8_9ACTN</name>